<dbReference type="Proteomes" id="UP000726737">
    <property type="component" value="Unassembled WGS sequence"/>
</dbReference>
<evidence type="ECO:0000313" key="1">
    <source>
        <dbReference type="EMBL" id="KAG0241841.1"/>
    </source>
</evidence>
<protein>
    <submittedName>
        <fullName evidence="1">Uncharacterized protein</fullName>
    </submittedName>
</protein>
<proteinExistence type="predicted"/>
<feature type="non-terminal residue" evidence="1">
    <location>
        <position position="1"/>
    </location>
</feature>
<reference evidence="1" key="1">
    <citation type="journal article" date="2020" name="Fungal Divers.">
        <title>Resolving the Mortierellaceae phylogeny through synthesis of multi-gene phylogenetics and phylogenomics.</title>
        <authorList>
            <person name="Vandepol N."/>
            <person name="Liber J."/>
            <person name="Desiro A."/>
            <person name="Na H."/>
            <person name="Kennedy M."/>
            <person name="Barry K."/>
            <person name="Grigoriev I.V."/>
            <person name="Miller A.N."/>
            <person name="O'Donnell K."/>
            <person name="Stajich J.E."/>
            <person name="Bonito G."/>
        </authorList>
    </citation>
    <scope>NUCLEOTIDE SEQUENCE</scope>
    <source>
        <strain evidence="1">KOD948</strain>
    </source>
</reference>
<evidence type="ECO:0000313" key="2">
    <source>
        <dbReference type="Proteomes" id="UP000726737"/>
    </source>
</evidence>
<name>A0A9P6PIY2_9FUNG</name>
<gene>
    <name evidence="1" type="ORF">BG011_003427</name>
</gene>
<dbReference type="AlphaFoldDB" id="A0A9P6PIY2"/>
<accession>A0A9P6PIY2</accession>
<organism evidence="1 2">
    <name type="scientific">Mortierella polycephala</name>
    <dbReference type="NCBI Taxonomy" id="41804"/>
    <lineage>
        <taxon>Eukaryota</taxon>
        <taxon>Fungi</taxon>
        <taxon>Fungi incertae sedis</taxon>
        <taxon>Mucoromycota</taxon>
        <taxon>Mortierellomycotina</taxon>
        <taxon>Mortierellomycetes</taxon>
        <taxon>Mortierellales</taxon>
        <taxon>Mortierellaceae</taxon>
        <taxon>Mortierella</taxon>
    </lineage>
</organism>
<sequence length="74" mass="8220">MTPSVVRRSVSMFLSEAGLWADTDWYRKGSGDNEDTFTGSLLKPLLVAAFGNFAGCVFRWSRDSLRSGNTDVRL</sequence>
<dbReference type="OrthoDB" id="2394426at2759"/>
<keyword evidence="2" id="KW-1185">Reference proteome</keyword>
<comment type="caution">
    <text evidence="1">The sequence shown here is derived from an EMBL/GenBank/DDBJ whole genome shotgun (WGS) entry which is preliminary data.</text>
</comment>
<dbReference type="EMBL" id="JAAAJA010002278">
    <property type="protein sequence ID" value="KAG0241841.1"/>
    <property type="molecule type" value="Genomic_DNA"/>
</dbReference>